<dbReference type="Proteomes" id="UP001283361">
    <property type="component" value="Unassembled WGS sequence"/>
</dbReference>
<reference evidence="2" key="1">
    <citation type="journal article" date="2023" name="G3 (Bethesda)">
        <title>A reference genome for the long-term kleptoplast-retaining sea slug Elysia crispata morphotype clarki.</title>
        <authorList>
            <person name="Eastman K.E."/>
            <person name="Pendleton A.L."/>
            <person name="Shaikh M.A."/>
            <person name="Suttiyut T."/>
            <person name="Ogas R."/>
            <person name="Tomko P."/>
            <person name="Gavelis G."/>
            <person name="Widhalm J.R."/>
            <person name="Wisecaver J.H."/>
        </authorList>
    </citation>
    <scope>NUCLEOTIDE SEQUENCE</scope>
    <source>
        <strain evidence="2">ECLA1</strain>
    </source>
</reference>
<feature type="compositionally biased region" description="Basic and acidic residues" evidence="1">
    <location>
        <begin position="39"/>
        <end position="53"/>
    </location>
</feature>
<evidence type="ECO:0000313" key="3">
    <source>
        <dbReference type="Proteomes" id="UP001283361"/>
    </source>
</evidence>
<evidence type="ECO:0000313" key="2">
    <source>
        <dbReference type="EMBL" id="KAK3784789.1"/>
    </source>
</evidence>
<gene>
    <name evidence="2" type="ORF">RRG08_020473</name>
</gene>
<organism evidence="2 3">
    <name type="scientific">Elysia crispata</name>
    <name type="common">lettuce slug</name>
    <dbReference type="NCBI Taxonomy" id="231223"/>
    <lineage>
        <taxon>Eukaryota</taxon>
        <taxon>Metazoa</taxon>
        <taxon>Spiralia</taxon>
        <taxon>Lophotrochozoa</taxon>
        <taxon>Mollusca</taxon>
        <taxon>Gastropoda</taxon>
        <taxon>Heterobranchia</taxon>
        <taxon>Euthyneura</taxon>
        <taxon>Panpulmonata</taxon>
        <taxon>Sacoglossa</taxon>
        <taxon>Placobranchoidea</taxon>
        <taxon>Plakobranchidae</taxon>
        <taxon>Elysia</taxon>
    </lineage>
</organism>
<name>A0AAE1ABC6_9GAST</name>
<evidence type="ECO:0000256" key="1">
    <source>
        <dbReference type="SAM" id="MobiDB-lite"/>
    </source>
</evidence>
<protein>
    <submittedName>
        <fullName evidence="2">Uncharacterized protein</fullName>
    </submittedName>
</protein>
<feature type="region of interest" description="Disordered" evidence="1">
    <location>
        <begin position="1"/>
        <end position="53"/>
    </location>
</feature>
<feature type="compositionally biased region" description="Polar residues" evidence="1">
    <location>
        <begin position="29"/>
        <end position="38"/>
    </location>
</feature>
<comment type="caution">
    <text evidence="2">The sequence shown here is derived from an EMBL/GenBank/DDBJ whole genome shotgun (WGS) entry which is preliminary data.</text>
</comment>
<keyword evidence="3" id="KW-1185">Reference proteome</keyword>
<accession>A0AAE1ABC6</accession>
<feature type="compositionally biased region" description="Polar residues" evidence="1">
    <location>
        <begin position="1"/>
        <end position="14"/>
    </location>
</feature>
<dbReference type="EMBL" id="JAWDGP010002203">
    <property type="protein sequence ID" value="KAK3784789.1"/>
    <property type="molecule type" value="Genomic_DNA"/>
</dbReference>
<proteinExistence type="predicted"/>
<sequence>MATDSARSSVSNSHTESKNADSPHMATDSARSSVSNSHTESKNADSPHPHGDRLCSLFCLQLSHGKQER</sequence>
<dbReference type="AlphaFoldDB" id="A0AAE1ABC6"/>